<dbReference type="PANTHER" id="PTHR43792:SF1">
    <property type="entry name" value="N-ACETYLTRANSFERASE DOMAIN-CONTAINING PROTEIN"/>
    <property type="match status" value="1"/>
</dbReference>
<dbReference type="InterPro" id="IPR000182">
    <property type="entry name" value="GNAT_dom"/>
</dbReference>
<comment type="caution">
    <text evidence="2">The sequence shown here is derived from an EMBL/GenBank/DDBJ whole genome shotgun (WGS) entry which is preliminary data.</text>
</comment>
<feature type="domain" description="N-acetyltransferase" evidence="1">
    <location>
        <begin position="12"/>
        <end position="166"/>
    </location>
</feature>
<gene>
    <name evidence="2" type="ORF">C8N31_10187</name>
</gene>
<accession>A0A2T6CIX7</accession>
<dbReference type="Pfam" id="PF13302">
    <property type="entry name" value="Acetyltransf_3"/>
    <property type="match status" value="1"/>
</dbReference>
<dbReference type="SUPFAM" id="SSF55729">
    <property type="entry name" value="Acyl-CoA N-acyltransferases (Nat)"/>
    <property type="match status" value="1"/>
</dbReference>
<dbReference type="Gene3D" id="3.40.630.30">
    <property type="match status" value="1"/>
</dbReference>
<dbReference type="InterPro" id="IPR016181">
    <property type="entry name" value="Acyl_CoA_acyltransferase"/>
</dbReference>
<dbReference type="PANTHER" id="PTHR43792">
    <property type="entry name" value="GNAT FAMILY, PUTATIVE (AFU_ORTHOLOGUE AFUA_3G00765)-RELATED-RELATED"/>
    <property type="match status" value="1"/>
</dbReference>
<dbReference type="OrthoDB" id="6293260at2"/>
<keyword evidence="2" id="KW-0808">Transferase</keyword>
<evidence type="ECO:0000313" key="3">
    <source>
        <dbReference type="Proteomes" id="UP000244092"/>
    </source>
</evidence>
<proteinExistence type="predicted"/>
<organism evidence="2 3">
    <name type="scientific">Sulfitobacter mediterraneus</name>
    <dbReference type="NCBI Taxonomy" id="83219"/>
    <lineage>
        <taxon>Bacteria</taxon>
        <taxon>Pseudomonadati</taxon>
        <taxon>Pseudomonadota</taxon>
        <taxon>Alphaproteobacteria</taxon>
        <taxon>Rhodobacterales</taxon>
        <taxon>Roseobacteraceae</taxon>
        <taxon>Sulfitobacter</taxon>
    </lineage>
</organism>
<evidence type="ECO:0000259" key="1">
    <source>
        <dbReference type="PROSITE" id="PS51186"/>
    </source>
</evidence>
<dbReference type="GO" id="GO:0016747">
    <property type="term" value="F:acyltransferase activity, transferring groups other than amino-acyl groups"/>
    <property type="evidence" value="ECO:0007669"/>
    <property type="project" value="InterPro"/>
</dbReference>
<protein>
    <submittedName>
        <fullName evidence="2">RimJ/RimL family protein N-acetyltransferase</fullName>
    </submittedName>
</protein>
<dbReference type="RefSeq" id="WP_025046977.1">
    <property type="nucleotide sequence ID" value="NZ_QBKU01000001.1"/>
</dbReference>
<sequence length="167" mass="18521">MTQAPILTGDTIRLRPHRLSDMDAFWAFYQSPRAALMDVPNNKTHLWYGFASEVGSWDLTGMGGWAIETQDGDFAGQVAITHPPHFAETELGWMVFDGFEGRGIAGEATNLALTYARNTLKPVSLVSYIHKDNTRSIALAKRLGARPDPAAIPHDETDVVYRHEVPQ</sequence>
<name>A0A2T6CIX7_9RHOB</name>
<dbReference type="Proteomes" id="UP000244092">
    <property type="component" value="Unassembled WGS sequence"/>
</dbReference>
<evidence type="ECO:0000313" key="2">
    <source>
        <dbReference type="EMBL" id="PTX75434.1"/>
    </source>
</evidence>
<reference evidence="2 3" key="1">
    <citation type="submission" date="2018-04" db="EMBL/GenBank/DDBJ databases">
        <title>Genomic Encyclopedia of Archaeal and Bacterial Type Strains, Phase II (KMG-II): from individual species to whole genera.</title>
        <authorList>
            <person name="Goeker M."/>
        </authorList>
    </citation>
    <scope>NUCLEOTIDE SEQUENCE [LARGE SCALE GENOMIC DNA]</scope>
    <source>
        <strain evidence="2 3">DSM 12244</strain>
    </source>
</reference>
<dbReference type="PROSITE" id="PS51186">
    <property type="entry name" value="GNAT"/>
    <property type="match status" value="1"/>
</dbReference>
<dbReference type="AlphaFoldDB" id="A0A2T6CIX7"/>
<dbReference type="EMBL" id="QBKU01000001">
    <property type="protein sequence ID" value="PTX75434.1"/>
    <property type="molecule type" value="Genomic_DNA"/>
</dbReference>
<dbReference type="InterPro" id="IPR051531">
    <property type="entry name" value="N-acetyltransferase"/>
</dbReference>